<protein>
    <submittedName>
        <fullName evidence="2">DUF5058 family protein</fullName>
    </submittedName>
</protein>
<name>A0ABP7BVH3_9MICC</name>
<feature type="transmembrane region" description="Helical" evidence="1">
    <location>
        <begin position="62"/>
        <end position="87"/>
    </location>
</feature>
<dbReference type="Proteomes" id="UP001500752">
    <property type="component" value="Unassembled WGS sequence"/>
</dbReference>
<keyword evidence="1" id="KW-0472">Membrane</keyword>
<evidence type="ECO:0000256" key="1">
    <source>
        <dbReference type="SAM" id="Phobius"/>
    </source>
</evidence>
<sequence>MVVALVDPGSTDITPLIHHPVLWASAAGVFAVVILQSAIYFKAIRKAAPAADLTPGQVRSSVRSGAVAAIGPSLAVALIAISLLPLFGTPAVLTRIGLVGSAAFDVAAAGISAGTQGAQLGGPTYTQKIFALAFAAMTIGGLVWMLSALVLTPILSKGDAKLRKVNPAVMAIVPTAALLGAFFTLAFQEVLKSPVHLGTMLASAAAMGVCLLLAHRLRLPWLREWGLGVAIIVALSAAFFMTSAA</sequence>
<dbReference type="RefSeq" id="WP_345148437.1">
    <property type="nucleotide sequence ID" value="NZ_BAABEO010000008.1"/>
</dbReference>
<reference evidence="3" key="1">
    <citation type="journal article" date="2019" name="Int. J. Syst. Evol. Microbiol.">
        <title>The Global Catalogue of Microorganisms (GCM) 10K type strain sequencing project: providing services to taxonomists for standard genome sequencing and annotation.</title>
        <authorList>
            <consortium name="The Broad Institute Genomics Platform"/>
            <consortium name="The Broad Institute Genome Sequencing Center for Infectious Disease"/>
            <person name="Wu L."/>
            <person name="Ma J."/>
        </authorList>
    </citation>
    <scope>NUCLEOTIDE SEQUENCE [LARGE SCALE GENOMIC DNA]</scope>
    <source>
        <strain evidence="3">JCM 30742</strain>
    </source>
</reference>
<feature type="transmembrane region" description="Helical" evidence="1">
    <location>
        <begin position="225"/>
        <end position="244"/>
    </location>
</feature>
<keyword evidence="1" id="KW-0812">Transmembrane</keyword>
<evidence type="ECO:0000313" key="2">
    <source>
        <dbReference type="EMBL" id="GAA3670859.1"/>
    </source>
</evidence>
<organism evidence="2 3">
    <name type="scientific">Arthrobacter ginkgonis</name>
    <dbReference type="NCBI Taxonomy" id="1630594"/>
    <lineage>
        <taxon>Bacteria</taxon>
        <taxon>Bacillati</taxon>
        <taxon>Actinomycetota</taxon>
        <taxon>Actinomycetes</taxon>
        <taxon>Micrococcales</taxon>
        <taxon>Micrococcaceae</taxon>
        <taxon>Arthrobacter</taxon>
    </lineage>
</organism>
<comment type="caution">
    <text evidence="2">The sequence shown here is derived from an EMBL/GenBank/DDBJ whole genome shotgun (WGS) entry which is preliminary data.</text>
</comment>
<gene>
    <name evidence="2" type="ORF">GCM10023081_06500</name>
</gene>
<keyword evidence="3" id="KW-1185">Reference proteome</keyword>
<proteinExistence type="predicted"/>
<dbReference type="Pfam" id="PF16481">
    <property type="entry name" value="DUF5058"/>
    <property type="match status" value="1"/>
</dbReference>
<accession>A0ABP7BVH3</accession>
<feature type="transmembrane region" description="Helical" evidence="1">
    <location>
        <begin position="167"/>
        <end position="187"/>
    </location>
</feature>
<feature type="transmembrane region" description="Helical" evidence="1">
    <location>
        <begin position="129"/>
        <end position="155"/>
    </location>
</feature>
<evidence type="ECO:0000313" key="3">
    <source>
        <dbReference type="Proteomes" id="UP001500752"/>
    </source>
</evidence>
<dbReference type="InterPro" id="IPR032479">
    <property type="entry name" value="DUF5058"/>
</dbReference>
<dbReference type="EMBL" id="BAABEO010000008">
    <property type="protein sequence ID" value="GAA3670859.1"/>
    <property type="molecule type" value="Genomic_DNA"/>
</dbReference>
<feature type="transmembrane region" description="Helical" evidence="1">
    <location>
        <begin position="193"/>
        <end position="213"/>
    </location>
</feature>
<feature type="transmembrane region" description="Helical" evidence="1">
    <location>
        <begin position="20"/>
        <end position="41"/>
    </location>
</feature>
<keyword evidence="1" id="KW-1133">Transmembrane helix</keyword>